<dbReference type="PANTHER" id="PTHR11929:SF194">
    <property type="entry name" value="ALPHA-(1,3)-FUCOSYLTRANSFERASE 10"/>
    <property type="match status" value="1"/>
</dbReference>
<evidence type="ECO:0000259" key="5">
    <source>
        <dbReference type="Pfam" id="PF18025"/>
    </source>
</evidence>
<dbReference type="Pfam" id="PF00852">
    <property type="entry name" value="Glyco_transf_10"/>
    <property type="match status" value="1"/>
</dbReference>
<evidence type="ECO:0000313" key="6">
    <source>
        <dbReference type="EMBL" id="TRX20918.1"/>
    </source>
</evidence>
<dbReference type="SUPFAM" id="SSF53756">
    <property type="entry name" value="UDP-Glycosyltransferase/glycogen phosphorylase"/>
    <property type="match status" value="1"/>
</dbReference>
<dbReference type="AlphaFoldDB" id="A0A553CKA1"/>
<comment type="similarity">
    <text evidence="1">Belongs to the glycosyltransferase 10 family.</text>
</comment>
<evidence type="ECO:0000259" key="4">
    <source>
        <dbReference type="Pfam" id="PF00852"/>
    </source>
</evidence>
<proteinExistence type="inferred from homology"/>
<sequence length="312" mass="37046">MKELKINFTDFWPNFDKTDNYFYNLLSSHYDLVIDENPDLLFYSSFGHDYLNYKCTRIFYTGENKRPDFSACDFAFSFDFISNKKHFRLPLYSIYIDHHNMLPQLEYKKTREEATQIWKGKTKFCCMVVSNPNCAKRIEFFKHLSKYKLVDSGGSVLNNVGGRVADKAAFIKEYKFVISFENSDQDGYTTEKIMEPILKDCIPIYWGNKLVDRDFNSQRFLDYNQFKSEEDLIEKILEINQNEDSAIDMIQQPPFSPAKMTHNEEHQQVLEIISKIVEENKKPMAVRWLRYLHGFNLFCSKIQKRVFTHLSL</sequence>
<keyword evidence="7" id="KW-1185">Reference proteome</keyword>
<comment type="caution">
    <text evidence="6">The sequence shown here is derived from an EMBL/GenBank/DDBJ whole genome shotgun (WGS) entry which is preliminary data.</text>
</comment>
<evidence type="ECO:0000256" key="1">
    <source>
        <dbReference type="ARBA" id="ARBA00008919"/>
    </source>
</evidence>
<reference evidence="6 7" key="1">
    <citation type="submission" date="2019-07" db="EMBL/GenBank/DDBJ databases">
        <title>Novel species of Flavobacterium.</title>
        <authorList>
            <person name="Liu Q."/>
            <person name="Xin Y.-H."/>
        </authorList>
    </citation>
    <scope>NUCLEOTIDE SEQUENCE [LARGE SCALE GENOMIC DNA]</scope>
    <source>
        <strain evidence="6 7">LB3P56</strain>
    </source>
</reference>
<feature type="domain" description="Alpha-(1,3)-fucosyltransferase FucT N-terminal" evidence="5">
    <location>
        <begin position="6"/>
        <end position="95"/>
    </location>
</feature>
<dbReference type="RefSeq" id="WP_143391741.1">
    <property type="nucleotide sequence ID" value="NZ_VJZQ01000030.1"/>
</dbReference>
<dbReference type="InterPro" id="IPR055270">
    <property type="entry name" value="Glyco_tran_10_C"/>
</dbReference>
<organism evidence="6 7">
    <name type="scientific">Flavobacterium franklandianum</name>
    <dbReference type="NCBI Taxonomy" id="2594430"/>
    <lineage>
        <taxon>Bacteria</taxon>
        <taxon>Pseudomonadati</taxon>
        <taxon>Bacteroidota</taxon>
        <taxon>Flavobacteriia</taxon>
        <taxon>Flavobacteriales</taxon>
        <taxon>Flavobacteriaceae</taxon>
        <taxon>Flavobacterium</taxon>
    </lineage>
</organism>
<gene>
    <name evidence="6" type="ORF">FNW17_09625</name>
</gene>
<dbReference type="Gene3D" id="3.40.50.11660">
    <property type="entry name" value="Glycosyl transferase family 10, C-terminal domain"/>
    <property type="match status" value="1"/>
</dbReference>
<dbReference type="InterPro" id="IPR038577">
    <property type="entry name" value="GT10-like_C_sf"/>
</dbReference>
<feature type="domain" description="Fucosyltransferase C-terminal" evidence="4">
    <location>
        <begin position="118"/>
        <end position="245"/>
    </location>
</feature>
<dbReference type="InterPro" id="IPR041058">
    <property type="entry name" value="FucT_N"/>
</dbReference>
<dbReference type="GO" id="GO:0016020">
    <property type="term" value="C:membrane"/>
    <property type="evidence" value="ECO:0007669"/>
    <property type="project" value="InterPro"/>
</dbReference>
<name>A0A553CKA1_9FLAO</name>
<keyword evidence="2" id="KW-0328">Glycosyltransferase</keyword>
<dbReference type="PANTHER" id="PTHR11929">
    <property type="entry name" value="ALPHA- 1,3 -FUCOSYLTRANSFERASE"/>
    <property type="match status" value="1"/>
</dbReference>
<dbReference type="Pfam" id="PF18025">
    <property type="entry name" value="FucT_N"/>
    <property type="match status" value="1"/>
</dbReference>
<dbReference type="InterPro" id="IPR001503">
    <property type="entry name" value="Glyco_trans_10"/>
</dbReference>
<dbReference type="GO" id="GO:0008417">
    <property type="term" value="F:fucosyltransferase activity"/>
    <property type="evidence" value="ECO:0007669"/>
    <property type="project" value="InterPro"/>
</dbReference>
<protein>
    <submittedName>
        <fullName evidence="6">Glycosyltransferase</fullName>
    </submittedName>
</protein>
<dbReference type="Proteomes" id="UP000318585">
    <property type="component" value="Unassembled WGS sequence"/>
</dbReference>
<keyword evidence="3 6" id="KW-0808">Transferase</keyword>
<evidence type="ECO:0000256" key="3">
    <source>
        <dbReference type="ARBA" id="ARBA00022679"/>
    </source>
</evidence>
<accession>A0A553CKA1</accession>
<evidence type="ECO:0000313" key="7">
    <source>
        <dbReference type="Proteomes" id="UP000318585"/>
    </source>
</evidence>
<dbReference type="OrthoDB" id="9791032at2"/>
<dbReference type="EMBL" id="VJZR01000007">
    <property type="protein sequence ID" value="TRX20918.1"/>
    <property type="molecule type" value="Genomic_DNA"/>
</dbReference>
<evidence type="ECO:0000256" key="2">
    <source>
        <dbReference type="ARBA" id="ARBA00022676"/>
    </source>
</evidence>